<dbReference type="Pfam" id="PF00356">
    <property type="entry name" value="LacI"/>
    <property type="match status" value="1"/>
</dbReference>
<name>A0A329MMN8_9BACL</name>
<evidence type="ECO:0000256" key="2">
    <source>
        <dbReference type="ARBA" id="ARBA00023125"/>
    </source>
</evidence>
<keyword evidence="3" id="KW-0804">Transcription</keyword>
<protein>
    <submittedName>
        <fullName evidence="5">LacI family transcriptional regulator</fullName>
    </submittedName>
</protein>
<dbReference type="Proteomes" id="UP000250369">
    <property type="component" value="Unassembled WGS sequence"/>
</dbReference>
<dbReference type="EMBL" id="QMFB01000006">
    <property type="protein sequence ID" value="RAV21034.1"/>
    <property type="molecule type" value="Genomic_DNA"/>
</dbReference>
<dbReference type="InterPro" id="IPR028082">
    <property type="entry name" value="Peripla_BP_I"/>
</dbReference>
<dbReference type="Gene3D" id="3.40.50.2300">
    <property type="match status" value="2"/>
</dbReference>
<dbReference type="CDD" id="cd06267">
    <property type="entry name" value="PBP1_LacI_sugar_binding-like"/>
    <property type="match status" value="1"/>
</dbReference>
<evidence type="ECO:0000256" key="3">
    <source>
        <dbReference type="ARBA" id="ARBA00023163"/>
    </source>
</evidence>
<keyword evidence="2" id="KW-0238">DNA-binding</keyword>
<dbReference type="Pfam" id="PF13377">
    <property type="entry name" value="Peripla_BP_3"/>
    <property type="match status" value="1"/>
</dbReference>
<evidence type="ECO:0000313" key="5">
    <source>
        <dbReference type="EMBL" id="RAV21034.1"/>
    </source>
</evidence>
<sequence length="348" mass="39055">MQKRVTIHDIAKEAGVSSATVSRVLSNSDYPVSAKLRSKIQNLAEQMQYIPNMIGKQLKTDNNMTIGVIIPTISNPFYAAVMLGVEEAARKSGYHVLLCNSLQDGSLEEGYLKTLFEKQVKGVILSSISGNRKLMTHLIKMGLNVIAIDQKLDMPDVLQIEFDYRRGGYMAAQYLLEQGHRKIGYVTAPLDRPSRQHIYHGFFEALHAAGVDKNDSYVQIADEEKEVYDGIYEFENGKVLTRKLLQLDELPSAIFACNDLTAFGVINELAANGLRVPEDISVMGFDNIEFSRMVTPALTTIKQPNYEMGKLACSMLLDKLRKDNNHEMDVMLLPKLIVRDSVKTFELE</sequence>
<dbReference type="RefSeq" id="WP_113031314.1">
    <property type="nucleotide sequence ID" value="NZ_QMFB01000006.1"/>
</dbReference>
<evidence type="ECO:0000259" key="4">
    <source>
        <dbReference type="PROSITE" id="PS50932"/>
    </source>
</evidence>
<accession>A0A329MMN8</accession>
<keyword evidence="6" id="KW-1185">Reference proteome</keyword>
<proteinExistence type="predicted"/>
<keyword evidence="1" id="KW-0805">Transcription regulation</keyword>
<gene>
    <name evidence="5" type="ORF">DQG23_13200</name>
</gene>
<dbReference type="OrthoDB" id="9796186at2"/>
<dbReference type="CDD" id="cd01392">
    <property type="entry name" value="HTH_LacI"/>
    <property type="match status" value="1"/>
</dbReference>
<dbReference type="InterPro" id="IPR046335">
    <property type="entry name" value="LacI/GalR-like_sensor"/>
</dbReference>
<dbReference type="SUPFAM" id="SSF53822">
    <property type="entry name" value="Periplasmic binding protein-like I"/>
    <property type="match status" value="1"/>
</dbReference>
<dbReference type="PRINTS" id="PR00036">
    <property type="entry name" value="HTHLACI"/>
</dbReference>
<dbReference type="GO" id="GO:0000976">
    <property type="term" value="F:transcription cis-regulatory region binding"/>
    <property type="evidence" value="ECO:0007669"/>
    <property type="project" value="TreeGrafter"/>
</dbReference>
<dbReference type="SMART" id="SM00354">
    <property type="entry name" value="HTH_LACI"/>
    <property type="match status" value="1"/>
</dbReference>
<dbReference type="PROSITE" id="PS50932">
    <property type="entry name" value="HTH_LACI_2"/>
    <property type="match status" value="1"/>
</dbReference>
<dbReference type="SUPFAM" id="SSF47413">
    <property type="entry name" value="lambda repressor-like DNA-binding domains"/>
    <property type="match status" value="1"/>
</dbReference>
<comment type="caution">
    <text evidence="5">The sequence shown here is derived from an EMBL/GenBank/DDBJ whole genome shotgun (WGS) entry which is preliminary data.</text>
</comment>
<evidence type="ECO:0000313" key="6">
    <source>
        <dbReference type="Proteomes" id="UP000250369"/>
    </source>
</evidence>
<dbReference type="GO" id="GO:0003700">
    <property type="term" value="F:DNA-binding transcription factor activity"/>
    <property type="evidence" value="ECO:0007669"/>
    <property type="project" value="TreeGrafter"/>
</dbReference>
<reference evidence="5 6" key="1">
    <citation type="journal article" date="2009" name="Int. J. Syst. Evol. Microbiol.">
        <title>Paenibacillus contaminans sp. nov., isolated from a contaminated laboratory plate.</title>
        <authorList>
            <person name="Chou J.H."/>
            <person name="Lee J.H."/>
            <person name="Lin M.C."/>
            <person name="Chang P.S."/>
            <person name="Arun A.B."/>
            <person name="Young C.C."/>
            <person name="Chen W.M."/>
        </authorList>
    </citation>
    <scope>NUCLEOTIDE SEQUENCE [LARGE SCALE GENOMIC DNA]</scope>
    <source>
        <strain evidence="5 6">CKOBP-6</strain>
    </source>
</reference>
<dbReference type="Gene3D" id="1.10.260.40">
    <property type="entry name" value="lambda repressor-like DNA-binding domains"/>
    <property type="match status" value="1"/>
</dbReference>
<feature type="domain" description="HTH lacI-type" evidence="4">
    <location>
        <begin position="5"/>
        <end position="60"/>
    </location>
</feature>
<dbReference type="PANTHER" id="PTHR30146:SF109">
    <property type="entry name" value="HTH-TYPE TRANSCRIPTIONAL REGULATOR GALS"/>
    <property type="match status" value="1"/>
</dbReference>
<dbReference type="InterPro" id="IPR000843">
    <property type="entry name" value="HTH_LacI"/>
</dbReference>
<dbReference type="AlphaFoldDB" id="A0A329MMN8"/>
<dbReference type="PANTHER" id="PTHR30146">
    <property type="entry name" value="LACI-RELATED TRANSCRIPTIONAL REPRESSOR"/>
    <property type="match status" value="1"/>
</dbReference>
<dbReference type="PROSITE" id="PS00356">
    <property type="entry name" value="HTH_LACI_1"/>
    <property type="match status" value="1"/>
</dbReference>
<organism evidence="5 6">
    <name type="scientific">Paenibacillus contaminans</name>
    <dbReference type="NCBI Taxonomy" id="450362"/>
    <lineage>
        <taxon>Bacteria</taxon>
        <taxon>Bacillati</taxon>
        <taxon>Bacillota</taxon>
        <taxon>Bacilli</taxon>
        <taxon>Bacillales</taxon>
        <taxon>Paenibacillaceae</taxon>
        <taxon>Paenibacillus</taxon>
    </lineage>
</organism>
<evidence type="ECO:0000256" key="1">
    <source>
        <dbReference type="ARBA" id="ARBA00023015"/>
    </source>
</evidence>
<dbReference type="InterPro" id="IPR010982">
    <property type="entry name" value="Lambda_DNA-bd_dom_sf"/>
</dbReference>